<keyword evidence="1" id="KW-0472">Membrane</keyword>
<sequence>METQGNGTLQERPARFGFPTYTSDVQAGAVVPGVYGPVKLDIGGLLLGTIVGLGAFFILPKLLHVAAPYGPYKRSEDEEGDAGTSISDIFARVQESLNSYNVDSTACMQRAVCYSIQAANEKTNGTASSMDNLVENIAKNDLTKSLIDGTDWKKAVDVGEGGGDCSAEFPRCPFSLDSVASAIAKYLIS</sequence>
<keyword evidence="1" id="KW-1133">Transmembrane helix</keyword>
<organism evidence="2">
    <name type="scientific">Menopon gallinae</name>
    <name type="common">poultry shaft louse</name>
    <dbReference type="NCBI Taxonomy" id="328185"/>
    <lineage>
        <taxon>Eukaryota</taxon>
        <taxon>Metazoa</taxon>
        <taxon>Ecdysozoa</taxon>
        <taxon>Arthropoda</taxon>
        <taxon>Hexapoda</taxon>
        <taxon>Insecta</taxon>
        <taxon>Pterygota</taxon>
        <taxon>Neoptera</taxon>
        <taxon>Paraneoptera</taxon>
        <taxon>Psocodea</taxon>
        <taxon>Troctomorpha</taxon>
        <taxon>Phthiraptera</taxon>
        <taxon>Amblycera</taxon>
        <taxon>Menoponidae</taxon>
        <taxon>Menopon</taxon>
    </lineage>
</organism>
<reference evidence="2" key="1">
    <citation type="journal article" date="2024" name="Gigascience">
        <title>Chromosome-level genome of the poultry shaft louse Menopon gallinae provides insight into the host-switching and adaptive evolution of parasitic lice.</title>
        <authorList>
            <person name="Xu Y."/>
            <person name="Ma L."/>
            <person name="Liu S."/>
            <person name="Liang Y."/>
            <person name="Liu Q."/>
            <person name="He Z."/>
            <person name="Tian L."/>
            <person name="Duan Y."/>
            <person name="Cai W."/>
            <person name="Li H."/>
            <person name="Song F."/>
        </authorList>
    </citation>
    <scope>NUCLEOTIDE SEQUENCE</scope>
    <source>
        <strain evidence="2">Cailab_2023a</strain>
    </source>
</reference>
<protein>
    <submittedName>
        <fullName evidence="2">Uncharacterized protein</fullName>
    </submittedName>
</protein>
<evidence type="ECO:0000256" key="1">
    <source>
        <dbReference type="SAM" id="Phobius"/>
    </source>
</evidence>
<proteinExistence type="predicted"/>
<dbReference type="Pfam" id="PF07841">
    <property type="entry name" value="DM4_12"/>
    <property type="match status" value="1"/>
</dbReference>
<keyword evidence="1" id="KW-0812">Transmembrane</keyword>
<name>A0AAW2HHD4_9NEOP</name>
<dbReference type="AlphaFoldDB" id="A0AAW2HHD4"/>
<feature type="transmembrane region" description="Helical" evidence="1">
    <location>
        <begin position="42"/>
        <end position="63"/>
    </location>
</feature>
<gene>
    <name evidence="2" type="ORF">PYX00_007059</name>
</gene>
<dbReference type="EMBL" id="JARGDH010000004">
    <property type="protein sequence ID" value="KAL0269255.1"/>
    <property type="molecule type" value="Genomic_DNA"/>
</dbReference>
<accession>A0AAW2HHD4</accession>
<comment type="caution">
    <text evidence="2">The sequence shown here is derived from an EMBL/GenBank/DDBJ whole genome shotgun (WGS) entry which is preliminary data.</text>
</comment>
<dbReference type="InterPro" id="IPR006631">
    <property type="entry name" value="DM4_12"/>
</dbReference>
<evidence type="ECO:0000313" key="2">
    <source>
        <dbReference type="EMBL" id="KAL0269255.1"/>
    </source>
</evidence>